<accession>A0ABT0XY46</accession>
<dbReference type="EMBL" id="JAMQOL010000017">
    <property type="protein sequence ID" value="MCM4078712.1"/>
    <property type="molecule type" value="Genomic_DNA"/>
</dbReference>
<name>A0ABT0XY46_9ACTN</name>
<evidence type="ECO:0000313" key="1">
    <source>
        <dbReference type="EMBL" id="MCM4078712.1"/>
    </source>
</evidence>
<organism evidence="1 2">
    <name type="scientific">Paractinoplanes hotanensis</name>
    <dbReference type="NCBI Taxonomy" id="2906497"/>
    <lineage>
        <taxon>Bacteria</taxon>
        <taxon>Bacillati</taxon>
        <taxon>Actinomycetota</taxon>
        <taxon>Actinomycetes</taxon>
        <taxon>Micromonosporales</taxon>
        <taxon>Micromonosporaceae</taxon>
        <taxon>Paractinoplanes</taxon>
    </lineage>
</organism>
<gene>
    <name evidence="1" type="ORF">LXN57_14145</name>
</gene>
<keyword evidence="2" id="KW-1185">Reference proteome</keyword>
<sequence>MTFDGFSINIAMKVDSTNVPKSDRTAYLKQAAAYQVADVRIGFLIALRHKAFDPTGPPPHLSGLVGHTPFDISGDPVPGHIIAGQLPGSRTKPNEM</sequence>
<dbReference type="Proteomes" id="UP001523216">
    <property type="component" value="Unassembled WGS sequence"/>
</dbReference>
<evidence type="ECO:0000313" key="2">
    <source>
        <dbReference type="Proteomes" id="UP001523216"/>
    </source>
</evidence>
<reference evidence="1 2" key="1">
    <citation type="submission" date="2022-06" db="EMBL/GenBank/DDBJ databases">
        <title>Actinoplanes abujensis sp. nov., isolated from Nigerian arid soil.</title>
        <authorList>
            <person name="Ding P."/>
        </authorList>
    </citation>
    <scope>NUCLEOTIDE SEQUENCE [LARGE SCALE GENOMIC DNA]</scope>
    <source>
        <strain evidence="2">TRM88002</strain>
    </source>
</reference>
<proteinExistence type="predicted"/>
<dbReference type="RefSeq" id="WP_251798555.1">
    <property type="nucleotide sequence ID" value="NZ_JAMQOL010000017.1"/>
</dbReference>
<protein>
    <submittedName>
        <fullName evidence="1">Uncharacterized protein</fullName>
    </submittedName>
</protein>
<comment type="caution">
    <text evidence="1">The sequence shown here is derived from an EMBL/GenBank/DDBJ whole genome shotgun (WGS) entry which is preliminary data.</text>
</comment>